<proteinExistence type="predicted"/>
<evidence type="ECO:0008006" key="4">
    <source>
        <dbReference type="Google" id="ProtNLM"/>
    </source>
</evidence>
<evidence type="ECO:0000256" key="1">
    <source>
        <dbReference type="SAM" id="MobiDB-lite"/>
    </source>
</evidence>
<evidence type="ECO:0000313" key="2">
    <source>
        <dbReference type="EMBL" id="OSO90852.1"/>
    </source>
</evidence>
<feature type="compositionally biased region" description="Low complexity" evidence="1">
    <location>
        <begin position="592"/>
        <end position="604"/>
    </location>
</feature>
<dbReference type="RefSeq" id="WP_085728101.1">
    <property type="nucleotide sequence ID" value="NZ_NBYN01000042.1"/>
</dbReference>
<dbReference type="AlphaFoldDB" id="A0A1X4G751"/>
<comment type="caution">
    <text evidence="2">The sequence shown here is derived from an EMBL/GenBank/DDBJ whole genome shotgun (WGS) entry which is preliminary data.</text>
</comment>
<sequence length="971" mass="110126">MTTLLLNRQQSLVRWVSQATGISTVGIKVRFIGKQIHILCQDTKCPDSRETVCNLLTAMAKTDLQSFAQYRDSPLYEVLVYGGKRGDAKPQWCERIYLNQLDQHWEWNNKALLLQANQSQFLDTNLTPSNENLARQGDIQAISRYLSESLSQLGVLVEVKSKPLKSNIGSKIKIDQNANRLWVFCQSTYSHDPGLLAEPIARKLRHLNLEGYRDALIVSQVLGETNPDWLLRVDLTLAESMLKQWARWGDLEAIERLLNHSVSDLGVSVTVSLQQFTLHTFCYCSGDPSPNSTCPEKSKCLPRITEQLQKISPQGILSATIYGQSTKSDQPSWIDWISLPAAQNISLSIPTQELAISGDQPAIIFVLERLLNHDIDWRLKTGGIRILTVQKGHILHIMCDATTCPLQEEVVDKVTEFVQQIRAIAGVRIYGRRAGDREPLWRHGANFHGTNPGDRQKASTEELVLVDTPKFAPIVEYREYNNTLVSYQPSSNLTPYIGSGTWVEEESEYRFIGFHQQIKELIKKLLLTTQVFIPIQNQRDTDPKVKGISAGFLWLLLGIILIIQSDWVLGNLTMVQQQSQGTKHNQPKDLKLSNSSHSSTKSNTWVLSQDDQVSLEDSSANLPSFNAKQLDAQLALYRKRLKTDGKPPDILIVGSSRALRGIDPSAITQTLASRGYPEVSIFNLGINGSTAQVVEFVICQVLAPAEVPKIIIWGDGSRAFNNGRLDITFNAIAASQGYKEVLKKANQRKMNENSSVVNKNSTENKITNITNINSQQVANQILNEYLANLSLGYQKREEIKKLFLDNLNNLNLIHNSQKNNNSPGVENNINQLNGFLPISMKFDAKTYYQKYPKVFGAYDNDYKDFRLEGMQHNALNSILQFTQKHQINLIFINMPLTTDYLDSFRSKYERKFKRYMLRNARQNPNLTYSDFSRTWTEIDQYFSDPSHLNRYGARELSQRLATDMIIPWLKK</sequence>
<gene>
    <name evidence="2" type="ORF">B7O87_08570</name>
</gene>
<feature type="region of interest" description="Disordered" evidence="1">
    <location>
        <begin position="580"/>
        <end position="604"/>
    </location>
</feature>
<accession>A0A1X4G751</accession>
<reference evidence="3" key="1">
    <citation type="submission" date="2017-04" db="EMBL/GenBank/DDBJ databases">
        <authorList>
            <person name="Abreu V.A."/>
            <person name="Popin R.V."/>
            <person name="Rigonato J."/>
            <person name="Andreote A.P."/>
            <person name="Schaker P.C."/>
            <person name="Hoff-Risseti C."/>
            <person name="Alvarenga D.O."/>
            <person name="Varani A.M."/>
            <person name="Fiore M.F."/>
        </authorList>
    </citation>
    <scope>NUCLEOTIDE SEQUENCE [LARGE SCALE GENOMIC DNA]</scope>
    <source>
        <strain evidence="3">CENA303</strain>
    </source>
</reference>
<dbReference type="Proteomes" id="UP000192997">
    <property type="component" value="Unassembled WGS sequence"/>
</dbReference>
<protein>
    <recommendedName>
        <fullName evidence="4">DUF1574 domain-containing protein</fullName>
    </recommendedName>
</protein>
<organism evidence="2 3">
    <name type="scientific">Cylindrospermopsis raciborskii CENA303</name>
    <dbReference type="NCBI Taxonomy" id="1170769"/>
    <lineage>
        <taxon>Bacteria</taxon>
        <taxon>Bacillati</taxon>
        <taxon>Cyanobacteriota</taxon>
        <taxon>Cyanophyceae</taxon>
        <taxon>Nostocales</taxon>
        <taxon>Aphanizomenonaceae</taxon>
        <taxon>Cylindrospermopsis</taxon>
    </lineage>
</organism>
<name>A0A1X4G751_9CYAN</name>
<dbReference type="EMBL" id="NBYN01000042">
    <property type="protein sequence ID" value="OSO90852.1"/>
    <property type="molecule type" value="Genomic_DNA"/>
</dbReference>
<evidence type="ECO:0000313" key="3">
    <source>
        <dbReference type="Proteomes" id="UP000192997"/>
    </source>
</evidence>
<dbReference type="SUPFAM" id="SSF52266">
    <property type="entry name" value="SGNH hydrolase"/>
    <property type="match status" value="1"/>
</dbReference>